<reference evidence="1 2" key="1">
    <citation type="submission" date="2024-09" db="EMBL/GenBank/DDBJ databases">
        <title>Genome sequencing and assembly of Phytophthora oleae, isolate VK10A, causative agent of rot of olive drupes.</title>
        <authorList>
            <person name="Conti Taguali S."/>
            <person name="Riolo M."/>
            <person name="La Spada F."/>
            <person name="Cacciola S.O."/>
            <person name="Dionisio G."/>
        </authorList>
    </citation>
    <scope>NUCLEOTIDE SEQUENCE [LARGE SCALE GENOMIC DNA]</scope>
    <source>
        <strain evidence="1 2">VK10A</strain>
    </source>
</reference>
<evidence type="ECO:0008006" key="3">
    <source>
        <dbReference type="Google" id="ProtNLM"/>
    </source>
</evidence>
<dbReference type="Proteomes" id="UP001632037">
    <property type="component" value="Unassembled WGS sequence"/>
</dbReference>
<sequence>MVTIMKLGMVNRLPTGKREIICMDVGVCTYSRISWYFGTKKSIFTELYTGNSLSNGEQKAIQNMLR</sequence>
<accession>A0ABD3F4L8</accession>
<dbReference type="AlphaFoldDB" id="A0ABD3F4L8"/>
<protein>
    <recommendedName>
        <fullName evidence="3">PiggyBac transposable element-derived protein domain-containing protein</fullName>
    </recommendedName>
</protein>
<gene>
    <name evidence="1" type="ORF">V7S43_013625</name>
</gene>
<name>A0ABD3F4L8_9STRA</name>
<evidence type="ECO:0000313" key="2">
    <source>
        <dbReference type="Proteomes" id="UP001632037"/>
    </source>
</evidence>
<dbReference type="EMBL" id="JBIMZQ010000036">
    <property type="protein sequence ID" value="KAL3661422.1"/>
    <property type="molecule type" value="Genomic_DNA"/>
</dbReference>
<evidence type="ECO:0000313" key="1">
    <source>
        <dbReference type="EMBL" id="KAL3661422.1"/>
    </source>
</evidence>
<comment type="caution">
    <text evidence="1">The sequence shown here is derived from an EMBL/GenBank/DDBJ whole genome shotgun (WGS) entry which is preliminary data.</text>
</comment>
<organism evidence="1 2">
    <name type="scientific">Phytophthora oleae</name>
    <dbReference type="NCBI Taxonomy" id="2107226"/>
    <lineage>
        <taxon>Eukaryota</taxon>
        <taxon>Sar</taxon>
        <taxon>Stramenopiles</taxon>
        <taxon>Oomycota</taxon>
        <taxon>Peronosporomycetes</taxon>
        <taxon>Peronosporales</taxon>
        <taxon>Peronosporaceae</taxon>
        <taxon>Phytophthora</taxon>
    </lineage>
</organism>
<proteinExistence type="predicted"/>
<keyword evidence="2" id="KW-1185">Reference proteome</keyword>